<dbReference type="SUPFAM" id="SSF57997">
    <property type="entry name" value="Tropomyosin"/>
    <property type="match status" value="1"/>
</dbReference>
<name>A0A8S0STN9_OLEEU</name>
<accession>A0A8S0STN9</accession>
<dbReference type="EMBL" id="CACTIH010005510">
    <property type="protein sequence ID" value="CAA2995850.1"/>
    <property type="molecule type" value="Genomic_DNA"/>
</dbReference>
<evidence type="ECO:0000256" key="1">
    <source>
        <dbReference type="SAM" id="Coils"/>
    </source>
</evidence>
<keyword evidence="4" id="KW-1185">Reference proteome</keyword>
<comment type="caution">
    <text evidence="3">The sequence shown here is derived from an EMBL/GenBank/DDBJ whole genome shotgun (WGS) entry which is preliminary data.</text>
</comment>
<sequence>MFLRWRQIITVKFWEFQCYKMILIRKKMLIWTEVLLMALKITFSEAEEQYCHDREASLQEKIKQLQTEKDASTYKEAILEEKMKQLLKERDENLQKEASQEGKITQLQSEKDAFMQKEDSLEEKIEQLQKGKDAYLQKEADLERKILQLEGEKDMWLEKEVGFEEIINQLENELAVLNLKGATLEERIKHMEKERDSWVQKQVSIEEKIKQLQKGKDAYLQKEADLERKILQLESEKNLWLKKEVGFEEKTNQLENEVDILNLKGASLGERIKHMEKEREFWVQKQNSTEEAIGTLENDNTKLRAEVMELVESKRRNLLLENHLLTKNMSSLQSQINKLESNVAFSRSSVEYDELTSENGDADYRIEAAHPMVENLIRENAELVGKVNELYSELEQRGGAKLEISSSVVSDPKDVIPQSANVADNSALAPYPTVGAAHRRGTAQATDSSSEARKMTFMSSERTESLEDVIINDKDGNALANSSDLESNEIVQIPLDENEVMDASDLEAGQNDEKIDVPLSEAPLIGAPFRLISSFARYVSGADLVDKNSGSSAI</sequence>
<dbReference type="AlphaFoldDB" id="A0A8S0STN9"/>
<organism evidence="3 4">
    <name type="scientific">Olea europaea subsp. europaea</name>
    <dbReference type="NCBI Taxonomy" id="158383"/>
    <lineage>
        <taxon>Eukaryota</taxon>
        <taxon>Viridiplantae</taxon>
        <taxon>Streptophyta</taxon>
        <taxon>Embryophyta</taxon>
        <taxon>Tracheophyta</taxon>
        <taxon>Spermatophyta</taxon>
        <taxon>Magnoliopsida</taxon>
        <taxon>eudicotyledons</taxon>
        <taxon>Gunneridae</taxon>
        <taxon>Pentapetalae</taxon>
        <taxon>asterids</taxon>
        <taxon>lamiids</taxon>
        <taxon>Lamiales</taxon>
        <taxon>Oleaceae</taxon>
        <taxon>Oleeae</taxon>
        <taxon>Olea</taxon>
    </lineage>
</organism>
<dbReference type="Gramene" id="OE9A087410T5">
    <property type="protein sequence ID" value="OE9A087410C5"/>
    <property type="gene ID" value="OE9A087410"/>
</dbReference>
<dbReference type="OrthoDB" id="633301at2759"/>
<keyword evidence="1" id="KW-0175">Coiled coil</keyword>
<gene>
    <name evidence="3" type="ORF">OLEA9_A087410</name>
</gene>
<dbReference type="Gramene" id="OE9A087410T9">
    <property type="protein sequence ID" value="OE9A087410C9"/>
    <property type="gene ID" value="OE9A087410"/>
</dbReference>
<proteinExistence type="predicted"/>
<protein>
    <submittedName>
        <fullName evidence="3">Uncharacterized protein</fullName>
    </submittedName>
</protein>
<evidence type="ECO:0000313" key="3">
    <source>
        <dbReference type="EMBL" id="CAA2995850.1"/>
    </source>
</evidence>
<dbReference type="Proteomes" id="UP000594638">
    <property type="component" value="Unassembled WGS sequence"/>
</dbReference>
<feature type="region of interest" description="Disordered" evidence="2">
    <location>
        <begin position="436"/>
        <end position="459"/>
    </location>
</feature>
<evidence type="ECO:0000313" key="4">
    <source>
        <dbReference type="Proteomes" id="UP000594638"/>
    </source>
</evidence>
<feature type="coiled-coil region" evidence="1">
    <location>
        <begin position="76"/>
        <end position="243"/>
    </location>
</feature>
<reference evidence="3 4" key="1">
    <citation type="submission" date="2019-12" db="EMBL/GenBank/DDBJ databases">
        <authorList>
            <person name="Alioto T."/>
            <person name="Alioto T."/>
            <person name="Gomez Garrido J."/>
        </authorList>
    </citation>
    <scope>NUCLEOTIDE SEQUENCE [LARGE SCALE GENOMIC DNA]</scope>
</reference>
<evidence type="ECO:0000256" key="2">
    <source>
        <dbReference type="SAM" id="MobiDB-lite"/>
    </source>
</evidence>
<feature type="coiled-coil region" evidence="1">
    <location>
        <begin position="286"/>
        <end position="342"/>
    </location>
</feature>